<dbReference type="AlphaFoldDB" id="A0A139A296"/>
<feature type="binding site" evidence="7">
    <location>
        <position position="255"/>
    </location>
    <ligand>
        <name>Zn(2+)</name>
        <dbReference type="ChEBI" id="CHEBI:29105"/>
        <label>2</label>
    </ligand>
</feature>
<dbReference type="FunFam" id="1.10.150.900:FF:000003">
    <property type="entry name" value="N-fatty-acyl-amino acid synthase/hydrolase PM20D1"/>
    <property type="match status" value="1"/>
</dbReference>
<sequence length="564" mass="62080">MAASPIPTPARTASALIVVLSLLLLSLGLASLASAHTQAPILPTTLSLSATNFDYRAAENRFGAALAFRTVSYSARDKIDTDEFRRLHTFLRESFPLVHSRLKLELINQYSLLYTWTGSGTGDADPSSPAHAHPPNDNRPILLMAHQDVVPVRDQLSQWSVDPFEGKTVDGVIWGRGAIDCKMTLLAHMESLEVLLSHNFTPKRTIFFFYGADEELGGWAGARVVVEHLKAILPVPASPATATPHPRPPLEFILDEGAMVFTRAFPGLATPVALIGVAEKGSAVFRVTVRGTPGHSSMENADNSVRVLAQVVERIHRSPMPLRNGIFLEMLRYIVPSLPYLSPLRFFYPIYRLLSALAPERLLHLIPLTPQMQATMKSTIATTVVRAGDAINVYPAEASVDVNSRLYPGDSALNVCLHLAHAVGDSRTTVTLLGDDGFQHTCDRKSRKLVRTSETHGYHNVSADRRPYLEASPVTSTDTPAFRLVAGTARGVFSDSVAAPTLMIGNTDTRHMWDLSENIFRFSPILLPLSEAKRFHGIDERLEVDSYHKAIQYWVDLIMNTDKL</sequence>
<evidence type="ECO:0000256" key="4">
    <source>
        <dbReference type="ARBA" id="ARBA00022801"/>
    </source>
</evidence>
<dbReference type="InterPro" id="IPR047177">
    <property type="entry name" value="Pept_M20A"/>
</dbReference>
<feature type="active site" evidence="6">
    <location>
        <position position="148"/>
    </location>
</feature>
<dbReference type="InterPro" id="IPR017141">
    <property type="entry name" value="Pept_M20_carboxypep"/>
</dbReference>
<keyword evidence="8" id="KW-0732">Signal</keyword>
<dbReference type="Gene3D" id="3.40.630.10">
    <property type="entry name" value="Zn peptidases"/>
    <property type="match status" value="1"/>
</dbReference>
<dbReference type="SUPFAM" id="SSF53187">
    <property type="entry name" value="Zn-dependent exopeptidases"/>
    <property type="match status" value="1"/>
</dbReference>
<dbReference type="InterPro" id="IPR001261">
    <property type="entry name" value="ArgE/DapE_CS"/>
</dbReference>
<dbReference type="PROSITE" id="PS00758">
    <property type="entry name" value="ARGE_DAPE_CPG2_1"/>
    <property type="match status" value="1"/>
</dbReference>
<dbReference type="Pfam" id="PF01546">
    <property type="entry name" value="Peptidase_M20"/>
    <property type="match status" value="1"/>
</dbReference>
<feature type="binding site" evidence="7">
    <location>
        <position position="146"/>
    </location>
    <ligand>
        <name>Zn(2+)</name>
        <dbReference type="ChEBI" id="CHEBI:29105"/>
        <label>2</label>
    </ligand>
</feature>
<dbReference type="EMBL" id="KQ965814">
    <property type="protein sequence ID" value="KXS10819.1"/>
    <property type="molecule type" value="Genomic_DNA"/>
</dbReference>
<dbReference type="PANTHER" id="PTHR45962:SF1">
    <property type="entry name" value="N-FATTY-ACYL-AMINO ACID SYNTHASE_HYDROLASE PM20D1"/>
    <property type="match status" value="1"/>
</dbReference>
<keyword evidence="11" id="KW-1185">Reference proteome</keyword>
<organism evidence="10 11">
    <name type="scientific">Gonapodya prolifera (strain JEL478)</name>
    <name type="common">Monoblepharis prolifera</name>
    <dbReference type="NCBI Taxonomy" id="1344416"/>
    <lineage>
        <taxon>Eukaryota</taxon>
        <taxon>Fungi</taxon>
        <taxon>Fungi incertae sedis</taxon>
        <taxon>Chytridiomycota</taxon>
        <taxon>Chytridiomycota incertae sedis</taxon>
        <taxon>Monoblepharidomycetes</taxon>
        <taxon>Monoblepharidales</taxon>
        <taxon>Gonapodyaceae</taxon>
        <taxon>Gonapodya</taxon>
    </lineage>
</organism>
<evidence type="ECO:0000256" key="5">
    <source>
        <dbReference type="ARBA" id="ARBA00022833"/>
    </source>
</evidence>
<feature type="binding site" evidence="7">
    <location>
        <position position="536"/>
    </location>
    <ligand>
        <name>Zn(2+)</name>
        <dbReference type="ChEBI" id="CHEBI:29105"/>
        <label>1</label>
    </ligand>
</feature>
<feature type="binding site" evidence="7">
    <location>
        <position position="215"/>
    </location>
    <ligand>
        <name>Zn(2+)</name>
        <dbReference type="ChEBI" id="CHEBI:29105"/>
        <label>1</label>
    </ligand>
</feature>
<dbReference type="GO" id="GO:0006508">
    <property type="term" value="P:proteolysis"/>
    <property type="evidence" value="ECO:0007669"/>
    <property type="project" value="UniProtKB-KW"/>
</dbReference>
<dbReference type="PANTHER" id="PTHR45962">
    <property type="entry name" value="N-FATTY-ACYL-AMINO ACID SYNTHASE/HYDROLASE PM20D1"/>
    <property type="match status" value="1"/>
</dbReference>
<dbReference type="STRING" id="1344416.A0A139A296"/>
<dbReference type="InterPro" id="IPR011650">
    <property type="entry name" value="Peptidase_M20_dimer"/>
</dbReference>
<gene>
    <name evidence="10" type="ORF">M427DRAFT_148345</name>
</gene>
<reference evidence="10 11" key="1">
    <citation type="journal article" date="2015" name="Genome Biol. Evol.">
        <title>Phylogenomic analyses indicate that early fungi evolved digesting cell walls of algal ancestors of land plants.</title>
        <authorList>
            <person name="Chang Y."/>
            <person name="Wang S."/>
            <person name="Sekimoto S."/>
            <person name="Aerts A.L."/>
            <person name="Choi C."/>
            <person name="Clum A."/>
            <person name="LaButti K.M."/>
            <person name="Lindquist E.A."/>
            <person name="Yee Ngan C."/>
            <person name="Ohm R.A."/>
            <person name="Salamov A.A."/>
            <person name="Grigoriev I.V."/>
            <person name="Spatafora J.W."/>
            <person name="Berbee M.L."/>
        </authorList>
    </citation>
    <scope>NUCLEOTIDE SEQUENCE [LARGE SCALE GENOMIC DNA]</scope>
    <source>
        <strain evidence="10 11">JEL478</strain>
    </source>
</reference>
<evidence type="ECO:0000256" key="8">
    <source>
        <dbReference type="SAM" id="SignalP"/>
    </source>
</evidence>
<name>A0A139A296_GONPJ</name>
<feature type="signal peptide" evidence="8">
    <location>
        <begin position="1"/>
        <end position="30"/>
    </location>
</feature>
<evidence type="ECO:0000313" key="10">
    <source>
        <dbReference type="EMBL" id="KXS10819.1"/>
    </source>
</evidence>
<evidence type="ECO:0000313" key="11">
    <source>
        <dbReference type="Proteomes" id="UP000070544"/>
    </source>
</evidence>
<proteinExistence type="inferred from homology"/>
<dbReference type="Proteomes" id="UP000070544">
    <property type="component" value="Unassembled WGS sequence"/>
</dbReference>
<keyword evidence="3 7" id="KW-0479">Metal-binding</keyword>
<dbReference type="OrthoDB" id="3064516at2759"/>
<feature type="active site" description="Proton acceptor" evidence="6">
    <location>
        <position position="214"/>
    </location>
</feature>
<dbReference type="Gene3D" id="3.30.70.360">
    <property type="match status" value="1"/>
</dbReference>
<protein>
    <submittedName>
        <fullName evidence="10">Zn-dependent exopeptidase</fullName>
    </submittedName>
</protein>
<feature type="binding site" evidence="7">
    <location>
        <position position="180"/>
    </location>
    <ligand>
        <name>Zn(2+)</name>
        <dbReference type="ChEBI" id="CHEBI:29105"/>
        <label>2</label>
    </ligand>
</feature>
<dbReference type="SUPFAM" id="SSF55031">
    <property type="entry name" value="Bacterial exopeptidase dimerisation domain"/>
    <property type="match status" value="1"/>
</dbReference>
<evidence type="ECO:0000259" key="9">
    <source>
        <dbReference type="Pfam" id="PF07687"/>
    </source>
</evidence>
<dbReference type="PIRSF" id="PIRSF037217">
    <property type="entry name" value="Carboxypeptidase_S"/>
    <property type="match status" value="1"/>
</dbReference>
<accession>A0A139A296</accession>
<evidence type="ECO:0000256" key="2">
    <source>
        <dbReference type="ARBA" id="ARBA00022670"/>
    </source>
</evidence>
<feature type="chain" id="PRO_5007295860" evidence="8">
    <location>
        <begin position="31"/>
        <end position="564"/>
    </location>
</feature>
<dbReference type="InterPro" id="IPR002933">
    <property type="entry name" value="Peptidase_M20"/>
</dbReference>
<evidence type="ECO:0000256" key="1">
    <source>
        <dbReference type="ARBA" id="ARBA00006247"/>
    </source>
</evidence>
<evidence type="ECO:0000256" key="3">
    <source>
        <dbReference type="ARBA" id="ARBA00022723"/>
    </source>
</evidence>
<keyword evidence="5 7" id="KW-0862">Zinc</keyword>
<dbReference type="Gene3D" id="1.10.150.900">
    <property type="match status" value="1"/>
</dbReference>
<keyword evidence="4" id="KW-0378">Hydrolase</keyword>
<comment type="similarity">
    <text evidence="1">Belongs to the peptidase M20A family.</text>
</comment>
<dbReference type="InterPro" id="IPR036264">
    <property type="entry name" value="Bact_exopeptidase_dim_dom"/>
</dbReference>
<dbReference type="GO" id="GO:0004181">
    <property type="term" value="F:metallocarboxypeptidase activity"/>
    <property type="evidence" value="ECO:0007669"/>
    <property type="project" value="InterPro"/>
</dbReference>
<evidence type="ECO:0000256" key="6">
    <source>
        <dbReference type="PIRSR" id="PIRSR037217-1"/>
    </source>
</evidence>
<dbReference type="Pfam" id="PF07687">
    <property type="entry name" value="M20_dimer"/>
    <property type="match status" value="1"/>
</dbReference>
<evidence type="ECO:0000256" key="7">
    <source>
        <dbReference type="PIRSR" id="PIRSR037217-2"/>
    </source>
</evidence>
<keyword evidence="2" id="KW-0645">Protease</keyword>
<dbReference type="GO" id="GO:0046872">
    <property type="term" value="F:metal ion binding"/>
    <property type="evidence" value="ECO:0007669"/>
    <property type="project" value="UniProtKB-KW"/>
</dbReference>
<feature type="domain" description="Peptidase M20 dimerisation" evidence="9">
    <location>
        <begin position="277"/>
        <end position="412"/>
    </location>
</feature>
<feature type="binding site" evidence="7">
    <location>
        <position position="180"/>
    </location>
    <ligand>
        <name>Zn(2+)</name>
        <dbReference type="ChEBI" id="CHEBI:29105"/>
        <label>1</label>
    </ligand>
</feature>
<dbReference type="OMA" id="CDDKPGL"/>